<proteinExistence type="predicted"/>
<reference evidence="1 2" key="1">
    <citation type="submission" date="2023-10" db="EMBL/GenBank/DDBJ databases">
        <title>Draft genome sequence of Xylaria bambusicola isolate GMP-LS, the root and basal stem rot pathogen of sugarcane in Indonesia.</title>
        <authorList>
            <person name="Selvaraj P."/>
            <person name="Muralishankar V."/>
            <person name="Muruganantham S."/>
            <person name="Sp S."/>
            <person name="Haryani S."/>
            <person name="Lau K.J.X."/>
            <person name="Naqvi N.I."/>
        </authorList>
    </citation>
    <scope>NUCLEOTIDE SEQUENCE [LARGE SCALE GENOMIC DNA]</scope>
    <source>
        <strain evidence="1">GMP-LS</strain>
    </source>
</reference>
<protein>
    <submittedName>
        <fullName evidence="1">Uncharacterized protein</fullName>
    </submittedName>
</protein>
<comment type="caution">
    <text evidence="1">The sequence shown here is derived from an EMBL/GenBank/DDBJ whole genome shotgun (WGS) entry which is preliminary data.</text>
</comment>
<keyword evidence="2" id="KW-1185">Reference proteome</keyword>
<accession>A0AAN7U571</accession>
<evidence type="ECO:0000313" key="1">
    <source>
        <dbReference type="EMBL" id="KAK5625525.1"/>
    </source>
</evidence>
<dbReference type="EMBL" id="JAWHQM010000002">
    <property type="protein sequence ID" value="KAK5625525.1"/>
    <property type="molecule type" value="Genomic_DNA"/>
</dbReference>
<evidence type="ECO:0000313" key="2">
    <source>
        <dbReference type="Proteomes" id="UP001305414"/>
    </source>
</evidence>
<dbReference type="AlphaFoldDB" id="A0AAN7U571"/>
<organism evidence="1 2">
    <name type="scientific">Xylaria bambusicola</name>
    <dbReference type="NCBI Taxonomy" id="326684"/>
    <lineage>
        <taxon>Eukaryota</taxon>
        <taxon>Fungi</taxon>
        <taxon>Dikarya</taxon>
        <taxon>Ascomycota</taxon>
        <taxon>Pezizomycotina</taxon>
        <taxon>Sordariomycetes</taxon>
        <taxon>Xylariomycetidae</taxon>
        <taxon>Xylariales</taxon>
        <taxon>Xylariaceae</taxon>
        <taxon>Xylaria</taxon>
    </lineage>
</organism>
<name>A0AAN7U571_9PEZI</name>
<gene>
    <name evidence="1" type="ORF">RRF57_001241</name>
</gene>
<dbReference type="Proteomes" id="UP001305414">
    <property type="component" value="Unassembled WGS sequence"/>
</dbReference>
<sequence>MSVALLAVRDDAVDDTDDPSAKGRASVVNAALLSVSFCKNSLVDGDNLASTAMPFSTLIKTVNFGRKWANSPPLPPSSSLPSMAS</sequence>